<feature type="region of interest" description="Disordered" evidence="6">
    <location>
        <begin position="337"/>
        <end position="367"/>
    </location>
</feature>
<dbReference type="Ensembl" id="ENSMFAT00000020717.2">
    <property type="protein sequence ID" value="ENSMFAP00000009324.2"/>
    <property type="gene ID" value="ENSMFAG00000000889.2"/>
</dbReference>
<gene>
    <name evidence="8" type="primary">MACROD1</name>
</gene>
<dbReference type="PANTHER" id="PTHR11106:SF93">
    <property type="entry name" value="ADP-RIBOSE GLYCOHYDROLASE MACROD1"/>
    <property type="match status" value="1"/>
</dbReference>
<proteinExistence type="inferred from homology"/>
<comment type="catalytic activity">
    <reaction evidence="2">
        <text>5-O-(ADP-D-ribosyl)-L-glutamyl-[protein] + H2O = L-glutamyl-[protein] + ADP-D-ribose + H(+)</text>
        <dbReference type="Rhea" id="RHEA:58248"/>
        <dbReference type="Rhea" id="RHEA-COMP:10208"/>
        <dbReference type="Rhea" id="RHEA-COMP:15089"/>
        <dbReference type="ChEBI" id="CHEBI:15377"/>
        <dbReference type="ChEBI" id="CHEBI:15378"/>
        <dbReference type="ChEBI" id="CHEBI:29973"/>
        <dbReference type="ChEBI" id="CHEBI:57967"/>
        <dbReference type="ChEBI" id="CHEBI:142540"/>
    </reaction>
    <physiologicalReaction direction="left-to-right" evidence="2">
        <dbReference type="Rhea" id="RHEA:58249"/>
    </physiologicalReaction>
</comment>
<reference evidence="8 9" key="1">
    <citation type="submission" date="2013-03" db="EMBL/GenBank/DDBJ databases">
        <authorList>
            <person name="Warren W."/>
            <person name="Wilson R.K."/>
        </authorList>
    </citation>
    <scope>NUCLEOTIDE SEQUENCE</scope>
</reference>
<dbReference type="SMART" id="SM00506">
    <property type="entry name" value="A1pp"/>
    <property type="match status" value="1"/>
</dbReference>
<dbReference type="InterPro" id="IPR043472">
    <property type="entry name" value="Macro_dom-like"/>
</dbReference>
<dbReference type="GO" id="GO:0140291">
    <property type="term" value="P:peptidyl-glutamate ADP-deribosylation"/>
    <property type="evidence" value="ECO:0007669"/>
    <property type="project" value="Ensembl"/>
</dbReference>
<dbReference type="FunFam" id="3.40.220.10:FF:000003">
    <property type="entry name" value="O-acetyl-ADP-ribose deacetylase MACROD2"/>
    <property type="match status" value="1"/>
</dbReference>
<keyword evidence="9" id="KW-1185">Reference proteome</keyword>
<evidence type="ECO:0000256" key="5">
    <source>
        <dbReference type="ARBA" id="ARBA00093460"/>
    </source>
</evidence>
<dbReference type="SUPFAM" id="SSF52949">
    <property type="entry name" value="Macro domain-like"/>
    <property type="match status" value="1"/>
</dbReference>
<dbReference type="VEuPathDB" id="HostDB:ENSMFAG00000000889"/>
<dbReference type="STRING" id="9541.ENSMFAP00000009324"/>
<sequence>MSLQSRLSGRLVQLRAAGQLLVPRAPARPLGGCHADPQQHVLSPSVPGRVRPQRPDLGGSWGVGAAAVGRTAGVRTWAPLAMAAKVDLSTSTDWKEAKSFLKGLSDKQREEHYFCKDFVRLKKIPTWKEMAKGVAVKVEEPRYKKDKQLNEKISLFRGDITKLEVDAIVNAANSSLLGGGGVDGCIHRAAGPLLTDECRTLQSCETGKAKITGGYRLPAKYVIHTVGPIAYGEPSASQAAELRSCYLSSLDLLLEHRLRSAAFPCISTGVFGYPCEAAAEVVLATLREWLEQHKDKAWRPGPAEQPLAQVDRLIICVFREKDEDIYRSRLPTTSPWTCLRDPAPSSERSPKPAAWPGPGQSFFPSAPRPRSLIKITLWQ</sequence>
<evidence type="ECO:0000313" key="8">
    <source>
        <dbReference type="Ensembl" id="ENSMFAP00000009324.2"/>
    </source>
</evidence>
<organism evidence="8 9">
    <name type="scientific">Macaca fascicularis</name>
    <name type="common">Crab-eating macaque</name>
    <name type="synonym">Cynomolgus monkey</name>
    <dbReference type="NCBI Taxonomy" id="9541"/>
    <lineage>
        <taxon>Eukaryota</taxon>
        <taxon>Metazoa</taxon>
        <taxon>Chordata</taxon>
        <taxon>Craniata</taxon>
        <taxon>Vertebrata</taxon>
        <taxon>Euteleostomi</taxon>
        <taxon>Mammalia</taxon>
        <taxon>Eutheria</taxon>
        <taxon>Euarchontoglires</taxon>
        <taxon>Primates</taxon>
        <taxon>Haplorrhini</taxon>
        <taxon>Catarrhini</taxon>
        <taxon>Cercopithecidae</taxon>
        <taxon>Cercopithecinae</taxon>
        <taxon>Macaca</taxon>
    </lineage>
</organism>
<dbReference type="InterPro" id="IPR002589">
    <property type="entry name" value="Macro_dom"/>
</dbReference>
<dbReference type="Bgee" id="ENSMFAG00000000889">
    <property type="expression patterns" value="Expressed in skeletal muscle tissue and 13 other cell types or tissues"/>
</dbReference>
<dbReference type="AlphaFoldDB" id="A0A2K5UAE5"/>
<dbReference type="GO" id="GO:0005654">
    <property type="term" value="C:nucleoplasm"/>
    <property type="evidence" value="ECO:0007669"/>
    <property type="project" value="Ensembl"/>
</dbReference>
<evidence type="ECO:0000259" key="7">
    <source>
        <dbReference type="PROSITE" id="PS51154"/>
    </source>
</evidence>
<comment type="similarity">
    <text evidence="5">Belongs to the MacroD-type family. MacroD1/2-like subfamily.</text>
</comment>
<dbReference type="GeneTree" id="ENSGT00940000161450"/>
<accession>A0A2K5UAE5</accession>
<evidence type="ECO:0000256" key="4">
    <source>
        <dbReference type="ARBA" id="ARBA00049015"/>
    </source>
</evidence>
<dbReference type="Pfam" id="PF01661">
    <property type="entry name" value="Macro"/>
    <property type="match status" value="1"/>
</dbReference>
<dbReference type="CDD" id="cd02908">
    <property type="entry name" value="Macro_OAADPr_deacetylase"/>
    <property type="match status" value="1"/>
</dbReference>
<dbReference type="PROSITE" id="PS51154">
    <property type="entry name" value="MACRO"/>
    <property type="match status" value="1"/>
</dbReference>
<protein>
    <submittedName>
        <fullName evidence="8">Mono-ADP ribosylhydrolase 1</fullName>
    </submittedName>
</protein>
<reference evidence="8" key="2">
    <citation type="submission" date="2025-08" db="UniProtKB">
        <authorList>
            <consortium name="Ensembl"/>
        </authorList>
    </citation>
    <scope>IDENTIFICATION</scope>
</reference>
<evidence type="ECO:0000256" key="1">
    <source>
        <dbReference type="ARBA" id="ARBA00022801"/>
    </source>
</evidence>
<evidence type="ECO:0000256" key="2">
    <source>
        <dbReference type="ARBA" id="ARBA00048163"/>
    </source>
</evidence>
<dbReference type="GO" id="GO:0042278">
    <property type="term" value="P:purine nucleoside metabolic process"/>
    <property type="evidence" value="ECO:0007669"/>
    <property type="project" value="Ensembl"/>
</dbReference>
<evidence type="ECO:0000256" key="3">
    <source>
        <dbReference type="ARBA" id="ARBA00048482"/>
    </source>
</evidence>
<dbReference type="Proteomes" id="UP000233100">
    <property type="component" value="Chromosome 14"/>
</dbReference>
<keyword evidence="1" id="KW-0378">Hydrolase</keyword>
<evidence type="ECO:0000256" key="6">
    <source>
        <dbReference type="SAM" id="MobiDB-lite"/>
    </source>
</evidence>
<dbReference type="Gene3D" id="3.40.220.10">
    <property type="entry name" value="Leucine Aminopeptidase, subunit E, domain 1"/>
    <property type="match status" value="1"/>
</dbReference>
<name>A0A2K5UAE5_MACFA</name>
<comment type="catalytic activity">
    <reaction evidence="3">
        <text>4-O-(ADP-D-ribosyl)-L-aspartyl-[protein] + H2O = L-aspartyl-[protein] + ADP-D-ribose + H(+)</text>
        <dbReference type="Rhea" id="RHEA:54428"/>
        <dbReference type="Rhea" id="RHEA-COMP:9867"/>
        <dbReference type="Rhea" id="RHEA-COMP:13832"/>
        <dbReference type="ChEBI" id="CHEBI:15377"/>
        <dbReference type="ChEBI" id="CHEBI:15378"/>
        <dbReference type="ChEBI" id="CHEBI:29961"/>
        <dbReference type="ChEBI" id="CHEBI:57967"/>
        <dbReference type="ChEBI" id="CHEBI:138102"/>
    </reaction>
    <physiologicalReaction direction="left-to-right" evidence="3">
        <dbReference type="Rhea" id="RHEA:54429"/>
    </physiologicalReaction>
</comment>
<dbReference type="GO" id="GO:0019213">
    <property type="term" value="F:deacetylase activity"/>
    <property type="evidence" value="ECO:0007669"/>
    <property type="project" value="Ensembl"/>
</dbReference>
<dbReference type="PANTHER" id="PTHR11106">
    <property type="entry name" value="GANGLIOSIDE INDUCED DIFFERENTIATION ASSOCIATED PROTEIN 2-RELATED"/>
    <property type="match status" value="1"/>
</dbReference>
<dbReference type="GO" id="GO:0140293">
    <property type="term" value="F:ADP-ribosylglutamate hydrolase activity"/>
    <property type="evidence" value="ECO:0007669"/>
    <property type="project" value="Ensembl"/>
</dbReference>
<comment type="catalytic activity">
    <reaction evidence="4">
        <text>alpha-NAD(+) + H2O = ADP-D-ribose + nicotinamide + H(+)</text>
        <dbReference type="Rhea" id="RHEA:68792"/>
        <dbReference type="ChEBI" id="CHEBI:15377"/>
        <dbReference type="ChEBI" id="CHEBI:15378"/>
        <dbReference type="ChEBI" id="CHEBI:17154"/>
        <dbReference type="ChEBI" id="CHEBI:57967"/>
        <dbReference type="ChEBI" id="CHEBI:77017"/>
    </reaction>
</comment>
<evidence type="ECO:0000313" key="9">
    <source>
        <dbReference type="Proteomes" id="UP000233100"/>
    </source>
</evidence>
<feature type="domain" description="Macro" evidence="7">
    <location>
        <begin position="140"/>
        <end position="334"/>
    </location>
</feature>
<dbReference type="GO" id="GO:0006974">
    <property type="term" value="P:DNA damage response"/>
    <property type="evidence" value="ECO:0007669"/>
    <property type="project" value="Ensembl"/>
</dbReference>
<reference evidence="8" key="3">
    <citation type="submission" date="2025-09" db="UniProtKB">
        <authorList>
            <consortium name="Ensembl"/>
        </authorList>
    </citation>
    <scope>IDENTIFICATION</scope>
</reference>